<evidence type="ECO:0000313" key="2">
    <source>
        <dbReference type="Proteomes" id="UP000828390"/>
    </source>
</evidence>
<dbReference type="EMBL" id="JAIWYP010000003">
    <property type="protein sequence ID" value="KAH3859968.1"/>
    <property type="molecule type" value="Genomic_DNA"/>
</dbReference>
<name>A0A9D4LLS3_DREPO</name>
<protein>
    <submittedName>
        <fullName evidence="1">Uncharacterized protein</fullName>
    </submittedName>
</protein>
<evidence type="ECO:0000313" key="1">
    <source>
        <dbReference type="EMBL" id="KAH3859968.1"/>
    </source>
</evidence>
<gene>
    <name evidence="1" type="ORF">DPMN_102789</name>
</gene>
<reference evidence="1" key="1">
    <citation type="journal article" date="2019" name="bioRxiv">
        <title>The Genome of the Zebra Mussel, Dreissena polymorpha: A Resource for Invasive Species Research.</title>
        <authorList>
            <person name="McCartney M.A."/>
            <person name="Auch B."/>
            <person name="Kono T."/>
            <person name="Mallez S."/>
            <person name="Zhang Y."/>
            <person name="Obille A."/>
            <person name="Becker A."/>
            <person name="Abrahante J.E."/>
            <person name="Garbe J."/>
            <person name="Badalamenti J.P."/>
            <person name="Herman A."/>
            <person name="Mangelson H."/>
            <person name="Liachko I."/>
            <person name="Sullivan S."/>
            <person name="Sone E.D."/>
            <person name="Koren S."/>
            <person name="Silverstein K.A.T."/>
            <person name="Beckman K.B."/>
            <person name="Gohl D.M."/>
        </authorList>
    </citation>
    <scope>NUCLEOTIDE SEQUENCE</scope>
    <source>
        <strain evidence="1">Duluth1</strain>
        <tissue evidence="1">Whole animal</tissue>
    </source>
</reference>
<accession>A0A9D4LLS3</accession>
<dbReference type="PANTHER" id="PTHR10264:SF19">
    <property type="entry name" value="AT06885P-RELATED"/>
    <property type="match status" value="1"/>
</dbReference>
<dbReference type="PANTHER" id="PTHR10264">
    <property type="entry name" value="BAND 7 PROTEIN-RELATED"/>
    <property type="match status" value="1"/>
</dbReference>
<dbReference type="Proteomes" id="UP000828390">
    <property type="component" value="Unassembled WGS sequence"/>
</dbReference>
<dbReference type="GO" id="GO:0005886">
    <property type="term" value="C:plasma membrane"/>
    <property type="evidence" value="ECO:0007669"/>
    <property type="project" value="InterPro"/>
</dbReference>
<dbReference type="InterPro" id="IPR043202">
    <property type="entry name" value="Band-7_stomatin-like"/>
</dbReference>
<dbReference type="AlphaFoldDB" id="A0A9D4LLS3"/>
<keyword evidence="2" id="KW-1185">Reference proteome</keyword>
<organism evidence="1 2">
    <name type="scientific">Dreissena polymorpha</name>
    <name type="common">Zebra mussel</name>
    <name type="synonym">Mytilus polymorpha</name>
    <dbReference type="NCBI Taxonomy" id="45954"/>
    <lineage>
        <taxon>Eukaryota</taxon>
        <taxon>Metazoa</taxon>
        <taxon>Spiralia</taxon>
        <taxon>Lophotrochozoa</taxon>
        <taxon>Mollusca</taxon>
        <taxon>Bivalvia</taxon>
        <taxon>Autobranchia</taxon>
        <taxon>Heteroconchia</taxon>
        <taxon>Euheterodonta</taxon>
        <taxon>Imparidentia</taxon>
        <taxon>Neoheterodontei</taxon>
        <taxon>Myida</taxon>
        <taxon>Dreissenoidea</taxon>
        <taxon>Dreissenidae</taxon>
        <taxon>Dreissena</taxon>
    </lineage>
</organism>
<proteinExistence type="predicted"/>
<comment type="caution">
    <text evidence="1">The sequence shown here is derived from an EMBL/GenBank/DDBJ whole genome shotgun (WGS) entry which is preliminary data.</text>
</comment>
<dbReference type="Gene3D" id="6.10.250.2090">
    <property type="match status" value="1"/>
</dbReference>
<sequence length="55" mass="6210">MKAFRSLKEAADIMSQSPAAMQIRYLQTLNQIAAERNSTIIFPLPIDMLSQLSKK</sequence>
<reference evidence="1" key="2">
    <citation type="submission" date="2020-11" db="EMBL/GenBank/DDBJ databases">
        <authorList>
            <person name="McCartney M.A."/>
            <person name="Auch B."/>
            <person name="Kono T."/>
            <person name="Mallez S."/>
            <person name="Becker A."/>
            <person name="Gohl D.M."/>
            <person name="Silverstein K.A.T."/>
            <person name="Koren S."/>
            <person name="Bechman K.B."/>
            <person name="Herman A."/>
            <person name="Abrahante J.E."/>
            <person name="Garbe J."/>
        </authorList>
    </citation>
    <scope>NUCLEOTIDE SEQUENCE</scope>
    <source>
        <strain evidence="1">Duluth1</strain>
        <tissue evidence="1">Whole animal</tissue>
    </source>
</reference>